<gene>
    <name evidence="1" type="ORF">CRV2_00012310</name>
</gene>
<sequence>MLSPANLSVNDVLAFDDTELVDYIKQYLRPDSGFDLEFDCWEKLPKDQRDRLAERLRIGAEKVNDAMRSRPVDADQLTARLLGVADTQDAGSEELGRARYDRTPTEDCDWDAETKREETIAYNTLVNDSGRPVYPISRLEEIFPGTEDEILKPWQEELGNYRKVFRKQLYRWEMFRRWQYYNREPDEEQEFAVFVEEQEHEDREGTEVEPTASQYLETLRKLFKRKQQYNSRDNREAGFAVYIEEKKRRKFQSGGTWPGMTEDEYMQMLRIQFKKKQVKEGTEDGDKEFAAFVEDRKRSNMKIGYSWPGITEDKHLYYLRKEFKELQNRSRMELDGLRDSDNGGGFPEYIAEAKRRLTRHGFTEAFELEKDPARQDKWTTWMEYLNYKYSQLEQHTRLLSRLQPKYDAGWQKLVGSGVLRCDETAAGFCNIESAIRSQSTIDAAAKAVERSRTAAKDILHKAMINPTSKLEIPKRVRIWIIKHALFKLKEAEASLKEVNRREDLITEFVRGALRYKRTENDLTLQSIRLQWVKDQVPLVEAEVREAKVGENSLGMRRKTKRILEDDREDESATAQSRRTVRAAAVLTGLFAKPDDLVGDGLFAIFCKAVAGSGS</sequence>
<evidence type="ECO:0000313" key="2">
    <source>
        <dbReference type="Proteomes" id="UP000836387"/>
    </source>
</evidence>
<proteinExistence type="predicted"/>
<dbReference type="Proteomes" id="UP000836387">
    <property type="component" value="Unassembled WGS sequence"/>
</dbReference>
<organism evidence="1 2">
    <name type="scientific">Clonostachys rosea f. rosea IK726</name>
    <dbReference type="NCBI Taxonomy" id="1349383"/>
    <lineage>
        <taxon>Eukaryota</taxon>
        <taxon>Fungi</taxon>
        <taxon>Dikarya</taxon>
        <taxon>Ascomycota</taxon>
        <taxon>Pezizomycotina</taxon>
        <taxon>Sordariomycetes</taxon>
        <taxon>Hypocreomycetidae</taxon>
        <taxon>Hypocreales</taxon>
        <taxon>Bionectriaceae</taxon>
        <taxon>Clonostachys</taxon>
    </lineage>
</organism>
<name>A0ACA9TYC0_BIOOC</name>
<dbReference type="EMBL" id="CADEHS020000009">
    <property type="protein sequence ID" value="CAG9945572.1"/>
    <property type="molecule type" value="Genomic_DNA"/>
</dbReference>
<reference evidence="1" key="1">
    <citation type="submission" date="2020-04" db="EMBL/GenBank/DDBJ databases">
        <authorList>
            <person name="Broberg M."/>
        </authorList>
    </citation>
    <scope>NUCLEOTIDE SEQUENCE</scope>
</reference>
<protein>
    <submittedName>
        <fullName evidence="1">Uncharacterized protein</fullName>
    </submittedName>
</protein>
<evidence type="ECO:0000313" key="1">
    <source>
        <dbReference type="EMBL" id="CAG9945572.1"/>
    </source>
</evidence>
<comment type="caution">
    <text evidence="1">The sequence shown here is derived from an EMBL/GenBank/DDBJ whole genome shotgun (WGS) entry which is preliminary data.</text>
</comment>
<accession>A0ACA9TYC0</accession>
<reference evidence="1" key="2">
    <citation type="submission" date="2021-10" db="EMBL/GenBank/DDBJ databases">
        <authorList>
            <person name="Piombo E."/>
        </authorList>
    </citation>
    <scope>NUCLEOTIDE SEQUENCE</scope>
</reference>
<keyword evidence="2" id="KW-1185">Reference proteome</keyword>